<gene>
    <name evidence="1" type="ORF">S01H4_16669</name>
</gene>
<name>X0Z6V2_9ZZZZ</name>
<sequence length="120" mass="13614">MKKINYSHPALEYHEKMNGEKTIEVMSEWVVCPTCQGEGTHERRDIDTSRLVDSMQEDGDDEGLESYRSGAFDVNCTECGGLRVVPQPNLPLWARQAINEWYDAEAEHRAEEAAERRAGA</sequence>
<evidence type="ECO:0000313" key="1">
    <source>
        <dbReference type="EMBL" id="GAG56098.1"/>
    </source>
</evidence>
<reference evidence="1" key="1">
    <citation type="journal article" date="2014" name="Front. Microbiol.">
        <title>High frequency of phylogenetically diverse reductive dehalogenase-homologous genes in deep subseafloor sedimentary metagenomes.</title>
        <authorList>
            <person name="Kawai M."/>
            <person name="Futagami T."/>
            <person name="Toyoda A."/>
            <person name="Takaki Y."/>
            <person name="Nishi S."/>
            <person name="Hori S."/>
            <person name="Arai W."/>
            <person name="Tsubouchi T."/>
            <person name="Morono Y."/>
            <person name="Uchiyama I."/>
            <person name="Ito T."/>
            <person name="Fujiyama A."/>
            <person name="Inagaki F."/>
            <person name="Takami H."/>
        </authorList>
    </citation>
    <scope>NUCLEOTIDE SEQUENCE</scope>
    <source>
        <strain evidence="1">Expedition CK06-06</strain>
    </source>
</reference>
<protein>
    <submittedName>
        <fullName evidence="1">Uncharacterized protein</fullName>
    </submittedName>
</protein>
<dbReference type="EMBL" id="BART01007313">
    <property type="protein sequence ID" value="GAG56098.1"/>
    <property type="molecule type" value="Genomic_DNA"/>
</dbReference>
<proteinExistence type="predicted"/>
<accession>X0Z6V2</accession>
<comment type="caution">
    <text evidence="1">The sequence shown here is derived from an EMBL/GenBank/DDBJ whole genome shotgun (WGS) entry which is preliminary data.</text>
</comment>
<organism evidence="1">
    <name type="scientific">marine sediment metagenome</name>
    <dbReference type="NCBI Taxonomy" id="412755"/>
    <lineage>
        <taxon>unclassified sequences</taxon>
        <taxon>metagenomes</taxon>
        <taxon>ecological metagenomes</taxon>
    </lineage>
</organism>
<dbReference type="AlphaFoldDB" id="X0Z6V2"/>